<reference evidence="1" key="1">
    <citation type="submission" date="2023-01" db="EMBL/GenBank/DDBJ databases">
        <title>The growth and conidiation of Purpureocillium lavendulum are regulated by nitrogen source and histone H3K14 acetylation.</title>
        <authorList>
            <person name="Tang P."/>
            <person name="Han J."/>
            <person name="Zhang C."/>
            <person name="Tang P."/>
            <person name="Qi F."/>
            <person name="Zhang K."/>
            <person name="Liang L."/>
        </authorList>
    </citation>
    <scope>NUCLEOTIDE SEQUENCE</scope>
    <source>
        <strain evidence="1">YMF1.00683</strain>
    </source>
</reference>
<keyword evidence="2" id="KW-1185">Reference proteome</keyword>
<accession>A0AB34FQM0</accession>
<organism evidence="1 2">
    <name type="scientific">Purpureocillium lavendulum</name>
    <dbReference type="NCBI Taxonomy" id="1247861"/>
    <lineage>
        <taxon>Eukaryota</taxon>
        <taxon>Fungi</taxon>
        <taxon>Dikarya</taxon>
        <taxon>Ascomycota</taxon>
        <taxon>Pezizomycotina</taxon>
        <taxon>Sordariomycetes</taxon>
        <taxon>Hypocreomycetidae</taxon>
        <taxon>Hypocreales</taxon>
        <taxon>Ophiocordycipitaceae</taxon>
        <taxon>Purpureocillium</taxon>
    </lineage>
</organism>
<dbReference type="EMBL" id="JAQHRD010000004">
    <property type="protein sequence ID" value="KAJ6441413.1"/>
    <property type="molecule type" value="Genomic_DNA"/>
</dbReference>
<evidence type="ECO:0000313" key="2">
    <source>
        <dbReference type="Proteomes" id="UP001163105"/>
    </source>
</evidence>
<comment type="caution">
    <text evidence="1">The sequence shown here is derived from an EMBL/GenBank/DDBJ whole genome shotgun (WGS) entry which is preliminary data.</text>
</comment>
<evidence type="ECO:0000313" key="1">
    <source>
        <dbReference type="EMBL" id="KAJ6441413.1"/>
    </source>
</evidence>
<sequence>MQFRNLVYLVAQAAAAALPDPDPAHVQGTIPEVRQHHKPRAACNNDNVLRAMRDKRFSSSASDFCSTYIRPTVTQTAYASTEHQTVTATPTETVFDVSTRTVVNTMGIHTTYIYSTIDDPRYNWKRDAPAYPTWLGQTYEPSRVSSACSCLITSPAAPAQQTVSVTDPVTVTDTDFLPTATVTVHTTTKKNIYTVPTVTATLGIECGLRGCTYDSYVLRSTNEKAFSDCVYQCGYWGNCVSIQWNAIDSFCNLLTDNATVVYNPETANNLDYCRNYQIYDWQCVMDKGIDT</sequence>
<gene>
    <name evidence="1" type="ORF">O9K51_04963</name>
</gene>
<protein>
    <submittedName>
        <fullName evidence="1">PAN domain-containing protein</fullName>
    </submittedName>
</protein>
<name>A0AB34FQM0_9HYPO</name>
<dbReference type="Proteomes" id="UP001163105">
    <property type="component" value="Unassembled WGS sequence"/>
</dbReference>
<dbReference type="AlphaFoldDB" id="A0AB34FQM0"/>
<proteinExistence type="predicted"/>